<dbReference type="AlphaFoldDB" id="A0A0D7BHT9"/>
<protein>
    <recommendedName>
        <fullName evidence="3">DNA/RNA polymerase</fullName>
    </recommendedName>
</protein>
<evidence type="ECO:0000313" key="1">
    <source>
        <dbReference type="EMBL" id="KIY70138.1"/>
    </source>
</evidence>
<evidence type="ECO:0008006" key="3">
    <source>
        <dbReference type="Google" id="ProtNLM"/>
    </source>
</evidence>
<dbReference type="EMBL" id="KN880473">
    <property type="protein sequence ID" value="KIY70138.1"/>
    <property type="molecule type" value="Genomic_DNA"/>
</dbReference>
<gene>
    <name evidence="1" type="ORF">CYLTODRAFT_348285</name>
</gene>
<sequence>MPDPEVYSSEKLRETLDVAKDVPDELQEAVWEMLERNQRAFAFDGRLGHYPSKVKINLKEGREDPISLPTYSSSPAKREVIDDQLNKWFEMGVIEPSESPWGAPVVIAYRNGKPRF</sequence>
<dbReference type="InterPro" id="IPR043502">
    <property type="entry name" value="DNA/RNA_pol_sf"/>
</dbReference>
<name>A0A0D7BHT9_9AGAR</name>
<organism evidence="1 2">
    <name type="scientific">Cylindrobasidium torrendii FP15055 ss-10</name>
    <dbReference type="NCBI Taxonomy" id="1314674"/>
    <lineage>
        <taxon>Eukaryota</taxon>
        <taxon>Fungi</taxon>
        <taxon>Dikarya</taxon>
        <taxon>Basidiomycota</taxon>
        <taxon>Agaricomycotina</taxon>
        <taxon>Agaricomycetes</taxon>
        <taxon>Agaricomycetidae</taxon>
        <taxon>Agaricales</taxon>
        <taxon>Marasmiineae</taxon>
        <taxon>Physalacriaceae</taxon>
        <taxon>Cylindrobasidium</taxon>
    </lineage>
</organism>
<proteinExistence type="predicted"/>
<dbReference type="OrthoDB" id="6776860at2759"/>
<dbReference type="SUPFAM" id="SSF56672">
    <property type="entry name" value="DNA/RNA polymerases"/>
    <property type="match status" value="1"/>
</dbReference>
<dbReference type="Proteomes" id="UP000054007">
    <property type="component" value="Unassembled WGS sequence"/>
</dbReference>
<evidence type="ECO:0000313" key="2">
    <source>
        <dbReference type="Proteomes" id="UP000054007"/>
    </source>
</evidence>
<feature type="non-terminal residue" evidence="1">
    <location>
        <position position="116"/>
    </location>
</feature>
<reference evidence="1 2" key="1">
    <citation type="journal article" date="2015" name="Fungal Genet. Biol.">
        <title>Evolution of novel wood decay mechanisms in Agaricales revealed by the genome sequences of Fistulina hepatica and Cylindrobasidium torrendii.</title>
        <authorList>
            <person name="Floudas D."/>
            <person name="Held B.W."/>
            <person name="Riley R."/>
            <person name="Nagy L.G."/>
            <person name="Koehler G."/>
            <person name="Ransdell A.S."/>
            <person name="Younus H."/>
            <person name="Chow J."/>
            <person name="Chiniquy J."/>
            <person name="Lipzen A."/>
            <person name="Tritt A."/>
            <person name="Sun H."/>
            <person name="Haridas S."/>
            <person name="LaButti K."/>
            <person name="Ohm R.A."/>
            <person name="Kues U."/>
            <person name="Blanchette R.A."/>
            <person name="Grigoriev I.V."/>
            <person name="Minto R.E."/>
            <person name="Hibbett D.S."/>
        </authorList>
    </citation>
    <scope>NUCLEOTIDE SEQUENCE [LARGE SCALE GENOMIC DNA]</scope>
    <source>
        <strain evidence="1 2">FP15055 ss-10</strain>
    </source>
</reference>
<dbReference type="Gene3D" id="3.10.10.10">
    <property type="entry name" value="HIV Type 1 Reverse Transcriptase, subunit A, domain 1"/>
    <property type="match status" value="1"/>
</dbReference>
<accession>A0A0D7BHT9</accession>
<keyword evidence="2" id="KW-1185">Reference proteome</keyword>